<dbReference type="KEGG" id="fcm:BIW12_10775"/>
<dbReference type="RefSeq" id="WP_071185116.1">
    <property type="nucleotide sequence ID" value="NZ_CP017774.1"/>
</dbReference>
<dbReference type="EMBL" id="CP017774">
    <property type="protein sequence ID" value="AOZ99874.1"/>
    <property type="molecule type" value="Genomic_DNA"/>
</dbReference>
<sequence>MGFEIDEYLVGKFFKHLKKSRKVHPEILARTVSLSEIKPRLTILARALTGNPIEIFPAEREGGYKNNNFFLPISFAEFPTKEENHTFYLFRILFLSVQQRLNLNWTFEEKEPSLELSKQKALETSEAILKIVFEEYAIDENFHAQAREHFIQQATEKNAPDFSWLYGKWMQNEVDQNPETVLENFSDKTKKGIENQPTTTLKATAVEEVKTVELDKKQQEDYVMLHNFEKVETAEEFNGVWRDFDGSDELEDHQEALEELNMKFTVRVDDTAHSVYQADFIENTSISESAEVDAKGFHLTYNEWDCSKGIYKENFCKVYPKSQQKTDSDYYKKTIAKNASILMGLRKMLTNVNNKMQQQKRQIQGDEFDIDAITDLYVDVHSRRTPSDKIYFSNRKKEKDLSILILLDISLSSDGYAAGNRVIDVEKEVSILFGEILNEFNIDFSIDSFYSKTRNYSTYLTIKDFDENWNIGKHKIGAVEPSGYTRIGAALRHAGARLDKRNTKNKWVILISDGKPNDYDKYEGNYGINDVKQALRELNSKNINSYALAIEAEAKYYLPQMFGQNHYQILTTPVELLQSLVRLYEKIKHQK</sequence>
<evidence type="ECO:0000313" key="3">
    <source>
        <dbReference type="Proteomes" id="UP000178198"/>
    </source>
</evidence>
<evidence type="ECO:0000313" key="2">
    <source>
        <dbReference type="EMBL" id="AOZ99874.1"/>
    </source>
</evidence>
<dbReference type="InterPro" id="IPR036465">
    <property type="entry name" value="vWFA_dom_sf"/>
</dbReference>
<reference evidence="2 3" key="1">
    <citation type="submission" date="2016-10" db="EMBL/GenBank/DDBJ databases">
        <title>Complete Genome Sequence of Flavobacterium sp. PK15.</title>
        <authorList>
            <person name="Ekwe A."/>
            <person name="Kim S.B."/>
        </authorList>
    </citation>
    <scope>NUCLEOTIDE SEQUENCE [LARGE SCALE GENOMIC DNA]</scope>
    <source>
        <strain evidence="2 3">PK15</strain>
    </source>
</reference>
<keyword evidence="3" id="KW-1185">Reference proteome</keyword>
<dbReference type="CDD" id="cd01454">
    <property type="entry name" value="vWA_norD_type"/>
    <property type="match status" value="1"/>
</dbReference>
<protein>
    <submittedName>
        <fullName evidence="2">NorD protein</fullName>
    </submittedName>
</protein>
<proteinExistence type="predicted"/>
<organism evidence="2 3">
    <name type="scientific">Flavobacterium commune</name>
    <dbReference type="NCBI Taxonomy" id="1306519"/>
    <lineage>
        <taxon>Bacteria</taxon>
        <taxon>Pseudomonadati</taxon>
        <taxon>Bacteroidota</taxon>
        <taxon>Flavobacteriia</taxon>
        <taxon>Flavobacteriales</taxon>
        <taxon>Flavobacteriaceae</taxon>
        <taxon>Flavobacterium</taxon>
    </lineage>
</organism>
<evidence type="ECO:0000259" key="1">
    <source>
        <dbReference type="PROSITE" id="PS50234"/>
    </source>
</evidence>
<dbReference type="AlphaFoldDB" id="A0A1D9PC32"/>
<name>A0A1D9PC32_9FLAO</name>
<dbReference type="OrthoDB" id="9758211at2"/>
<dbReference type="InterPro" id="IPR002035">
    <property type="entry name" value="VWF_A"/>
</dbReference>
<dbReference type="SUPFAM" id="SSF53300">
    <property type="entry name" value="vWA-like"/>
    <property type="match status" value="1"/>
</dbReference>
<dbReference type="PANTHER" id="PTHR41248:SF1">
    <property type="entry name" value="NORD PROTEIN"/>
    <property type="match status" value="1"/>
</dbReference>
<accession>A0A1D9PC32</accession>
<feature type="domain" description="VWFA" evidence="1">
    <location>
        <begin position="402"/>
        <end position="587"/>
    </location>
</feature>
<dbReference type="InterPro" id="IPR051928">
    <property type="entry name" value="NorD/CobT"/>
</dbReference>
<dbReference type="Pfam" id="PF00092">
    <property type="entry name" value="VWA"/>
    <property type="match status" value="1"/>
</dbReference>
<dbReference type="SMART" id="SM00327">
    <property type="entry name" value="VWA"/>
    <property type="match status" value="1"/>
</dbReference>
<dbReference type="PROSITE" id="PS50234">
    <property type="entry name" value="VWFA"/>
    <property type="match status" value="1"/>
</dbReference>
<dbReference type="Proteomes" id="UP000178198">
    <property type="component" value="Chromosome"/>
</dbReference>
<dbReference type="PANTHER" id="PTHR41248">
    <property type="entry name" value="NORD PROTEIN"/>
    <property type="match status" value="1"/>
</dbReference>
<gene>
    <name evidence="2" type="ORF">BIW12_10775</name>
</gene>
<dbReference type="Gene3D" id="3.40.50.410">
    <property type="entry name" value="von Willebrand factor, type A domain"/>
    <property type="match status" value="1"/>
</dbReference>
<dbReference type="STRING" id="1306519.BIW12_10775"/>